<accession>S7NTW4</accession>
<dbReference type="InterPro" id="IPR036770">
    <property type="entry name" value="Ankyrin_rpt-contain_sf"/>
</dbReference>
<dbReference type="PROSITE" id="PS50297">
    <property type="entry name" value="ANK_REP_REGION"/>
    <property type="match status" value="2"/>
</dbReference>
<protein>
    <submittedName>
        <fullName evidence="6">Protein phosphatase 1 regulatory subunit 12B</fullName>
    </submittedName>
</protein>
<keyword evidence="3" id="KW-0677">Repeat</keyword>
<feature type="repeat" description="ANK" evidence="5">
    <location>
        <begin position="294"/>
        <end position="326"/>
    </location>
</feature>
<dbReference type="PRINTS" id="PR01415">
    <property type="entry name" value="ANKYRIN"/>
</dbReference>
<dbReference type="Pfam" id="PF12796">
    <property type="entry name" value="Ank_2"/>
    <property type="match status" value="1"/>
</dbReference>
<dbReference type="EMBL" id="KE164823">
    <property type="protein sequence ID" value="EPQ20366.1"/>
    <property type="molecule type" value="Genomic_DNA"/>
</dbReference>
<dbReference type="GO" id="GO:0001725">
    <property type="term" value="C:stress fiber"/>
    <property type="evidence" value="ECO:0007669"/>
    <property type="project" value="UniProtKB-SubCell"/>
</dbReference>
<dbReference type="AlphaFoldDB" id="S7NTW4"/>
<reference evidence="6 7" key="1">
    <citation type="journal article" date="2013" name="Nat. Commun.">
        <title>Genome analysis reveals insights into physiology and longevity of the Brandt's bat Myotis brandtii.</title>
        <authorList>
            <person name="Seim I."/>
            <person name="Fang X."/>
            <person name="Xiong Z."/>
            <person name="Lobanov A.V."/>
            <person name="Huang Z."/>
            <person name="Ma S."/>
            <person name="Feng Y."/>
            <person name="Turanov A.A."/>
            <person name="Zhu Y."/>
            <person name="Lenz T.L."/>
            <person name="Gerashchenko M.V."/>
            <person name="Fan D."/>
            <person name="Hee Yim S."/>
            <person name="Yao X."/>
            <person name="Jordan D."/>
            <person name="Xiong Y."/>
            <person name="Ma Y."/>
            <person name="Lyapunov A.N."/>
            <person name="Chen G."/>
            <person name="Kulakova O.I."/>
            <person name="Sun Y."/>
            <person name="Lee S.G."/>
            <person name="Bronson R.T."/>
            <person name="Moskalev A.A."/>
            <person name="Sunyaev S.R."/>
            <person name="Zhang G."/>
            <person name="Krogh A."/>
            <person name="Wang J."/>
            <person name="Gladyshev V.N."/>
        </authorList>
    </citation>
    <scope>NUCLEOTIDE SEQUENCE [LARGE SCALE GENOMIC DNA]</scope>
</reference>
<dbReference type="GO" id="GO:0031672">
    <property type="term" value="C:A band"/>
    <property type="evidence" value="ECO:0007669"/>
    <property type="project" value="TreeGrafter"/>
</dbReference>
<keyword evidence="7" id="KW-1185">Reference proteome</keyword>
<dbReference type="GO" id="GO:0019208">
    <property type="term" value="F:phosphatase regulator activity"/>
    <property type="evidence" value="ECO:0007669"/>
    <property type="project" value="TreeGrafter"/>
</dbReference>
<comment type="subcellular location">
    <subcellularLocation>
        <location evidence="1">Cytoplasm</location>
        <location evidence="1">Cytoskeleton</location>
        <location evidence="1">Stress fiber</location>
    </subcellularLocation>
</comment>
<dbReference type="eggNOG" id="KOG0505">
    <property type="taxonomic scope" value="Eukaryota"/>
</dbReference>
<dbReference type="GO" id="GO:0004857">
    <property type="term" value="F:enzyme inhibitor activity"/>
    <property type="evidence" value="ECO:0007669"/>
    <property type="project" value="TreeGrafter"/>
</dbReference>
<dbReference type="PROSITE" id="PS50088">
    <property type="entry name" value="ANK_REPEAT"/>
    <property type="match status" value="3"/>
</dbReference>
<dbReference type="Proteomes" id="UP000052978">
    <property type="component" value="Unassembled WGS sequence"/>
</dbReference>
<evidence type="ECO:0000256" key="4">
    <source>
        <dbReference type="ARBA" id="ARBA00023043"/>
    </source>
</evidence>
<gene>
    <name evidence="6" type="ORF">D623_10008149</name>
</gene>
<dbReference type="Pfam" id="PF13637">
    <property type="entry name" value="Ank_4"/>
    <property type="match status" value="1"/>
</dbReference>
<evidence type="ECO:0000256" key="5">
    <source>
        <dbReference type="PROSITE-ProRule" id="PRU00023"/>
    </source>
</evidence>
<dbReference type="PANTHER" id="PTHR24179:SF18">
    <property type="entry name" value="PROTEIN PHOSPHATASE 1 REGULATORY SUBUNIT 12B"/>
    <property type="match status" value="1"/>
</dbReference>
<dbReference type="GO" id="GO:0030018">
    <property type="term" value="C:Z disc"/>
    <property type="evidence" value="ECO:0007669"/>
    <property type="project" value="TreeGrafter"/>
</dbReference>
<evidence type="ECO:0000313" key="7">
    <source>
        <dbReference type="Proteomes" id="UP000052978"/>
    </source>
</evidence>
<dbReference type="InterPro" id="IPR002110">
    <property type="entry name" value="Ankyrin_rpt"/>
</dbReference>
<organism evidence="6 7">
    <name type="scientific">Myotis brandtii</name>
    <name type="common">Brandt's bat</name>
    <dbReference type="NCBI Taxonomy" id="109478"/>
    <lineage>
        <taxon>Eukaryota</taxon>
        <taxon>Metazoa</taxon>
        <taxon>Chordata</taxon>
        <taxon>Craniata</taxon>
        <taxon>Vertebrata</taxon>
        <taxon>Euteleostomi</taxon>
        <taxon>Mammalia</taxon>
        <taxon>Eutheria</taxon>
        <taxon>Laurasiatheria</taxon>
        <taxon>Chiroptera</taxon>
        <taxon>Yangochiroptera</taxon>
        <taxon>Vespertilionidae</taxon>
        <taxon>Myotis</taxon>
    </lineage>
</organism>
<keyword evidence="2" id="KW-0963">Cytoplasm</keyword>
<dbReference type="PANTHER" id="PTHR24179">
    <property type="entry name" value="PROTEIN PHOSPHATASE 1 REGULATORY SUBUNIT 12"/>
    <property type="match status" value="1"/>
</dbReference>
<dbReference type="SMART" id="SM00248">
    <property type="entry name" value="ANK"/>
    <property type="match status" value="4"/>
</dbReference>
<dbReference type="SUPFAM" id="SSF48403">
    <property type="entry name" value="Ankyrin repeat"/>
    <property type="match status" value="1"/>
</dbReference>
<feature type="repeat" description="ANK" evidence="5">
    <location>
        <begin position="261"/>
        <end position="293"/>
    </location>
</feature>
<keyword evidence="4 5" id="KW-0040">ANK repeat</keyword>
<evidence type="ECO:0000256" key="1">
    <source>
        <dbReference type="ARBA" id="ARBA00004529"/>
    </source>
</evidence>
<dbReference type="Gene3D" id="1.25.40.20">
    <property type="entry name" value="Ankyrin repeat-containing domain"/>
    <property type="match status" value="2"/>
</dbReference>
<evidence type="ECO:0000313" key="6">
    <source>
        <dbReference type="EMBL" id="EPQ20366.1"/>
    </source>
</evidence>
<evidence type="ECO:0000256" key="2">
    <source>
        <dbReference type="ARBA" id="ARBA00022490"/>
    </source>
</evidence>
<proteinExistence type="predicted"/>
<evidence type="ECO:0000256" key="3">
    <source>
        <dbReference type="ARBA" id="ARBA00022737"/>
    </source>
</evidence>
<sequence length="342" mass="36532">MSPSLTQGPPALTSAMSPCQCLASGPHPPHGGHFLRGVPVTTPASSPAPVPVQLSLRDAAPMASLLVEAQDEVELLSGDTACIAAAPSASSCHFRPAGATGSLGRERKDPSTWWSVQLCVGAGAGPVALDTVFRTSLGIPHAACIDENFDMVKFLVENRADVNRQDNEGWTPLHAAASCGYLNIAEYFLSHGASVSIVNSEGEVPSDLAEEPAMKDLLLEQVKKQGVDLEQARKEEEQQMLQDSRQWLNSGKIEDTRQARSGATALHVAAAKGYSEVLRLLIQAGYDLDVQDHDGWTPLHAAAHWGVKEACSILAEALCNMDVRNKLGLLSPKLQRPAFCFR</sequence>
<name>S7NTW4_MYOBR</name>
<dbReference type="FunFam" id="1.25.40.20:FF:000898">
    <property type="entry name" value="Protein phosphatase 1 regulatory subunit 12A"/>
    <property type="match status" value="1"/>
</dbReference>
<dbReference type="FunFam" id="1.25.40.20:FF:000004">
    <property type="entry name" value="Phosphatase 1 regulatory subunit 12A"/>
    <property type="match status" value="1"/>
</dbReference>
<dbReference type="InterPro" id="IPR051226">
    <property type="entry name" value="PP1_Regulatory_Subunit"/>
</dbReference>
<feature type="repeat" description="ANK" evidence="5">
    <location>
        <begin position="168"/>
        <end position="200"/>
    </location>
</feature>